<evidence type="ECO:0000256" key="3">
    <source>
        <dbReference type="ARBA" id="ARBA00022553"/>
    </source>
</evidence>
<evidence type="ECO:0000259" key="11">
    <source>
        <dbReference type="Pfam" id="PF02518"/>
    </source>
</evidence>
<dbReference type="InterPro" id="IPR050482">
    <property type="entry name" value="Sensor_HK_TwoCompSys"/>
</dbReference>
<feature type="domain" description="Signal transduction histidine kinase subgroup 3 dimerisation and phosphoacceptor" evidence="12">
    <location>
        <begin position="178"/>
        <end position="243"/>
    </location>
</feature>
<dbReference type="GO" id="GO:0046983">
    <property type="term" value="F:protein dimerization activity"/>
    <property type="evidence" value="ECO:0007669"/>
    <property type="project" value="InterPro"/>
</dbReference>
<keyword evidence="5" id="KW-0547">Nucleotide-binding</keyword>
<dbReference type="InterPro" id="IPR003594">
    <property type="entry name" value="HATPase_dom"/>
</dbReference>
<evidence type="ECO:0000256" key="4">
    <source>
        <dbReference type="ARBA" id="ARBA00022679"/>
    </source>
</evidence>
<evidence type="ECO:0000313" key="15">
    <source>
        <dbReference type="Proteomes" id="UP000578819"/>
    </source>
</evidence>
<dbReference type="EMBL" id="JACHJW010000001">
    <property type="protein sequence ID" value="MBB4962009.1"/>
    <property type="molecule type" value="Genomic_DNA"/>
</dbReference>
<comment type="caution">
    <text evidence="14">The sequence shown here is derived from an EMBL/GenBank/DDBJ whole genome shotgun (WGS) entry which is preliminary data.</text>
</comment>
<feature type="transmembrane region" description="Helical" evidence="10">
    <location>
        <begin position="125"/>
        <end position="143"/>
    </location>
</feature>
<proteinExistence type="predicted"/>
<dbReference type="InterPro" id="IPR011712">
    <property type="entry name" value="Sig_transdc_His_kin_sub3_dim/P"/>
</dbReference>
<dbReference type="PANTHER" id="PTHR24421:SF10">
    <property type="entry name" value="NITRATE_NITRITE SENSOR PROTEIN NARQ"/>
    <property type="match status" value="1"/>
</dbReference>
<dbReference type="EC" id="2.7.13.3" evidence="2"/>
<keyword evidence="10" id="KW-0812">Transmembrane</keyword>
<evidence type="ECO:0000256" key="10">
    <source>
        <dbReference type="SAM" id="Phobius"/>
    </source>
</evidence>
<dbReference type="Gene3D" id="3.30.565.10">
    <property type="entry name" value="Histidine kinase-like ATPase, C-terminal domain"/>
    <property type="match status" value="1"/>
</dbReference>
<evidence type="ECO:0000256" key="2">
    <source>
        <dbReference type="ARBA" id="ARBA00012438"/>
    </source>
</evidence>
<keyword evidence="8" id="KW-0902">Two-component regulatory system</keyword>
<dbReference type="Gene3D" id="1.20.5.1930">
    <property type="match status" value="1"/>
</dbReference>
<dbReference type="Proteomes" id="UP000578819">
    <property type="component" value="Unassembled WGS sequence"/>
</dbReference>
<dbReference type="Pfam" id="PF07730">
    <property type="entry name" value="HisKA_3"/>
    <property type="match status" value="1"/>
</dbReference>
<organism evidence="14 15">
    <name type="scientific">Micromonospora polyrhachis</name>
    <dbReference type="NCBI Taxonomy" id="1282883"/>
    <lineage>
        <taxon>Bacteria</taxon>
        <taxon>Bacillati</taxon>
        <taxon>Actinomycetota</taxon>
        <taxon>Actinomycetes</taxon>
        <taxon>Micromonosporales</taxon>
        <taxon>Micromonosporaceae</taxon>
        <taxon>Micromonospora</taxon>
    </lineage>
</organism>
<dbReference type="Pfam" id="PF23539">
    <property type="entry name" value="DUF7134"/>
    <property type="match status" value="1"/>
</dbReference>
<sequence>MARTIFGRPLRHVAFDVGVSGLVALLALAGIGVQPGGWWATLIGVGMAVALLFRRRHPSATAAVVAALALLQVAFDWHPLVYDLAVLIAMYSVVKYAPRLWHGVVAGAAVGVGILLTVGNTEGVWWVSVVFLVMMCGSVWLAALNVRTRRLYVLSLEERAITLEQERDARARAAVAEERTRIARELHDIVAHSMAVMIVQADGARYMIDQDVGMARNAVKTVADTGREALTEMRRLVGVLRDPAPMPAEGTAGADGSDAGTDGRVAGRAAGGVARFGAVVGQGGTAVRPGSGDDATGISGLGPDPGRRRLAIGELETLLDRSRRAGLVVRYAVRGTPTPLPAGVELTLYRVVQEALTNVLKHAGAGADTEVVLDYTGPDGLTVRIIDDGRGRGSVSPSLSGGHGLIGMRERVAVYGGSLQVGARLAGGWQVEARLPLPSLRAATEGTA</sequence>
<evidence type="ECO:0000256" key="6">
    <source>
        <dbReference type="ARBA" id="ARBA00022777"/>
    </source>
</evidence>
<keyword evidence="3" id="KW-0597">Phosphoprotein</keyword>
<dbReference type="GO" id="GO:0016020">
    <property type="term" value="C:membrane"/>
    <property type="evidence" value="ECO:0007669"/>
    <property type="project" value="InterPro"/>
</dbReference>
<dbReference type="Pfam" id="PF02518">
    <property type="entry name" value="HATPase_c"/>
    <property type="match status" value="1"/>
</dbReference>
<keyword evidence="7" id="KW-0067">ATP-binding</keyword>
<evidence type="ECO:0000259" key="13">
    <source>
        <dbReference type="Pfam" id="PF23539"/>
    </source>
</evidence>
<protein>
    <recommendedName>
        <fullName evidence="2">histidine kinase</fullName>
        <ecNumber evidence="2">2.7.13.3</ecNumber>
    </recommendedName>
</protein>
<evidence type="ECO:0000256" key="9">
    <source>
        <dbReference type="SAM" id="MobiDB-lite"/>
    </source>
</evidence>
<dbReference type="SUPFAM" id="SSF55874">
    <property type="entry name" value="ATPase domain of HSP90 chaperone/DNA topoisomerase II/histidine kinase"/>
    <property type="match status" value="1"/>
</dbReference>
<keyword evidence="10" id="KW-0472">Membrane</keyword>
<name>A0A7W7SW66_9ACTN</name>
<feature type="region of interest" description="Disordered" evidence="9">
    <location>
        <begin position="284"/>
        <end position="304"/>
    </location>
</feature>
<dbReference type="RefSeq" id="WP_246446775.1">
    <property type="nucleotide sequence ID" value="NZ_JACHJW010000001.1"/>
</dbReference>
<feature type="domain" description="DUF7134" evidence="13">
    <location>
        <begin position="13"/>
        <end position="150"/>
    </location>
</feature>
<gene>
    <name evidence="14" type="ORF">FHR38_005742</name>
</gene>
<keyword evidence="10" id="KW-1133">Transmembrane helix</keyword>
<evidence type="ECO:0000256" key="7">
    <source>
        <dbReference type="ARBA" id="ARBA00022840"/>
    </source>
</evidence>
<evidence type="ECO:0000256" key="8">
    <source>
        <dbReference type="ARBA" id="ARBA00023012"/>
    </source>
</evidence>
<feature type="transmembrane region" description="Helical" evidence="10">
    <location>
        <begin position="37"/>
        <end position="53"/>
    </location>
</feature>
<dbReference type="InterPro" id="IPR055558">
    <property type="entry name" value="DUF7134"/>
</dbReference>
<feature type="transmembrane region" description="Helical" evidence="10">
    <location>
        <begin position="60"/>
        <end position="80"/>
    </location>
</feature>
<reference evidence="14 15" key="1">
    <citation type="submission" date="2020-08" db="EMBL/GenBank/DDBJ databases">
        <title>Sequencing the genomes of 1000 actinobacteria strains.</title>
        <authorList>
            <person name="Klenk H.-P."/>
        </authorList>
    </citation>
    <scope>NUCLEOTIDE SEQUENCE [LARGE SCALE GENOMIC DNA]</scope>
    <source>
        <strain evidence="14 15">DSM 45886</strain>
    </source>
</reference>
<dbReference type="CDD" id="cd16917">
    <property type="entry name" value="HATPase_UhpB-NarQ-NarX-like"/>
    <property type="match status" value="1"/>
</dbReference>
<accession>A0A7W7SW66</accession>
<comment type="catalytic activity">
    <reaction evidence="1">
        <text>ATP + protein L-histidine = ADP + protein N-phospho-L-histidine.</text>
        <dbReference type="EC" id="2.7.13.3"/>
    </reaction>
</comment>
<feature type="transmembrane region" description="Helical" evidence="10">
    <location>
        <begin position="12"/>
        <end position="31"/>
    </location>
</feature>
<evidence type="ECO:0000259" key="12">
    <source>
        <dbReference type="Pfam" id="PF07730"/>
    </source>
</evidence>
<keyword evidence="4" id="KW-0808">Transferase</keyword>
<dbReference type="GO" id="GO:0000155">
    <property type="term" value="F:phosphorelay sensor kinase activity"/>
    <property type="evidence" value="ECO:0007669"/>
    <property type="project" value="InterPro"/>
</dbReference>
<dbReference type="InterPro" id="IPR036890">
    <property type="entry name" value="HATPase_C_sf"/>
</dbReference>
<evidence type="ECO:0000256" key="1">
    <source>
        <dbReference type="ARBA" id="ARBA00000085"/>
    </source>
</evidence>
<evidence type="ECO:0000256" key="5">
    <source>
        <dbReference type="ARBA" id="ARBA00022741"/>
    </source>
</evidence>
<keyword evidence="15" id="KW-1185">Reference proteome</keyword>
<dbReference type="PANTHER" id="PTHR24421">
    <property type="entry name" value="NITRATE/NITRITE SENSOR PROTEIN NARX-RELATED"/>
    <property type="match status" value="1"/>
</dbReference>
<keyword evidence="6 14" id="KW-0418">Kinase</keyword>
<feature type="transmembrane region" description="Helical" evidence="10">
    <location>
        <begin position="100"/>
        <end position="118"/>
    </location>
</feature>
<dbReference type="AlphaFoldDB" id="A0A7W7SW66"/>
<dbReference type="GO" id="GO:0005524">
    <property type="term" value="F:ATP binding"/>
    <property type="evidence" value="ECO:0007669"/>
    <property type="project" value="UniProtKB-KW"/>
</dbReference>
<evidence type="ECO:0000313" key="14">
    <source>
        <dbReference type="EMBL" id="MBB4962009.1"/>
    </source>
</evidence>
<feature type="domain" description="Histidine kinase/HSP90-like ATPase" evidence="11">
    <location>
        <begin position="344"/>
        <end position="438"/>
    </location>
</feature>